<name>A0ABV8H074_9BACI</name>
<accession>A0ABV8H074</accession>
<dbReference type="RefSeq" id="WP_379498029.1">
    <property type="nucleotide sequence ID" value="NZ_JBHSAO010000016.1"/>
</dbReference>
<comment type="caution">
    <text evidence="1">The sequence shown here is derived from an EMBL/GenBank/DDBJ whole genome shotgun (WGS) entry which is preliminary data.</text>
</comment>
<dbReference type="Pfam" id="PF11553">
    <property type="entry name" value="DUF3231"/>
    <property type="match status" value="2"/>
</dbReference>
<sequence length="321" mass="36696">MSDLTPSEIQNLMTSYMTNTMASAVTADFLKKADSLDVKKMLDLGLNIANEEVKGAEYFLKSDRRALPEGFTEKDILRSDSKYYSDKFVVLLKYILGIDALNLYSLSFSTSRNPKIRAFYKKMLTDTTVLIERCMEFIIKNGMDQPIIHIPRTEVVEKIHEQDFLGKMFGKNRPLSTPEVQQLTTNYYSTEVLRELLRSFCPTETTEIKEHFERGTKLFSKQLEAIQDKLQKENVPQFPTWETDIDTDRAPFSERLMLFKISLIVGATGGKYGVSASATLRKDIGASFLKMMGETLLYAEDTGNILIKHKMLDEPPMIKKE</sequence>
<proteinExistence type="predicted"/>
<protein>
    <submittedName>
        <fullName evidence="1">DUF3231 family protein</fullName>
    </submittedName>
</protein>
<gene>
    <name evidence="1" type="ORF">ACFOUV_17290</name>
</gene>
<dbReference type="Gene3D" id="1.20.1260.10">
    <property type="match status" value="2"/>
</dbReference>
<dbReference type="Proteomes" id="UP001595772">
    <property type="component" value="Unassembled WGS sequence"/>
</dbReference>
<reference evidence="2" key="1">
    <citation type="journal article" date="2019" name="Int. J. Syst. Evol. Microbiol.">
        <title>The Global Catalogue of Microorganisms (GCM) 10K type strain sequencing project: providing services to taxonomists for standard genome sequencing and annotation.</title>
        <authorList>
            <consortium name="The Broad Institute Genomics Platform"/>
            <consortium name="The Broad Institute Genome Sequencing Center for Infectious Disease"/>
            <person name="Wu L."/>
            <person name="Ma J."/>
        </authorList>
    </citation>
    <scope>NUCLEOTIDE SEQUENCE [LARGE SCALE GENOMIC DNA]</scope>
    <source>
        <strain evidence="2">IBRC-M 10703</strain>
    </source>
</reference>
<dbReference type="EMBL" id="JBHSAO010000016">
    <property type="protein sequence ID" value="MFC4025537.1"/>
    <property type="molecule type" value="Genomic_DNA"/>
</dbReference>
<evidence type="ECO:0000313" key="1">
    <source>
        <dbReference type="EMBL" id="MFC4025537.1"/>
    </source>
</evidence>
<dbReference type="InterPro" id="IPR021617">
    <property type="entry name" value="DUF3231"/>
</dbReference>
<keyword evidence="2" id="KW-1185">Reference proteome</keyword>
<organism evidence="1 2">
    <name type="scientific">Oceanobacillus longus</name>
    <dbReference type="NCBI Taxonomy" id="930120"/>
    <lineage>
        <taxon>Bacteria</taxon>
        <taxon>Bacillati</taxon>
        <taxon>Bacillota</taxon>
        <taxon>Bacilli</taxon>
        <taxon>Bacillales</taxon>
        <taxon>Bacillaceae</taxon>
        <taxon>Oceanobacillus</taxon>
    </lineage>
</organism>
<evidence type="ECO:0000313" key="2">
    <source>
        <dbReference type="Proteomes" id="UP001595772"/>
    </source>
</evidence>
<dbReference type="InterPro" id="IPR012347">
    <property type="entry name" value="Ferritin-like"/>
</dbReference>